<feature type="compositionally biased region" description="Polar residues" evidence="8">
    <location>
        <begin position="23"/>
        <end position="45"/>
    </location>
</feature>
<evidence type="ECO:0000259" key="9">
    <source>
        <dbReference type="PROSITE" id="PS50157"/>
    </source>
</evidence>
<proteinExistence type="inferred from homology"/>
<dbReference type="Proteomes" id="UP001158576">
    <property type="component" value="Chromosome 2"/>
</dbReference>
<dbReference type="PROSITE" id="PS00028">
    <property type="entry name" value="ZINC_FINGER_C2H2_1"/>
    <property type="match status" value="4"/>
</dbReference>
<evidence type="ECO:0000256" key="3">
    <source>
        <dbReference type="ARBA" id="ARBA00013262"/>
    </source>
</evidence>
<keyword evidence="6" id="KW-0479">Metal-binding</keyword>
<feature type="compositionally biased region" description="Low complexity" evidence="8">
    <location>
        <begin position="1351"/>
        <end position="1374"/>
    </location>
</feature>
<feature type="compositionally biased region" description="Gly residues" evidence="8">
    <location>
        <begin position="201"/>
        <end position="212"/>
    </location>
</feature>
<accession>A0ABN7T6E3</accession>
<feature type="compositionally biased region" description="Low complexity" evidence="8">
    <location>
        <begin position="131"/>
        <end position="142"/>
    </location>
</feature>
<dbReference type="SUPFAM" id="SSF52540">
    <property type="entry name" value="P-loop containing nucleoside triphosphate hydrolases"/>
    <property type="match status" value="2"/>
</dbReference>
<feature type="compositionally biased region" description="Polar residues" evidence="8">
    <location>
        <begin position="475"/>
        <end position="487"/>
    </location>
</feature>
<feature type="compositionally biased region" description="Low complexity" evidence="8">
    <location>
        <begin position="2047"/>
        <end position="2059"/>
    </location>
</feature>
<feature type="compositionally biased region" description="Low complexity" evidence="8">
    <location>
        <begin position="837"/>
        <end position="855"/>
    </location>
</feature>
<feature type="compositionally biased region" description="Polar residues" evidence="8">
    <location>
        <begin position="284"/>
        <end position="303"/>
    </location>
</feature>
<feature type="region of interest" description="Disordered" evidence="8">
    <location>
        <begin position="1242"/>
        <end position="1272"/>
    </location>
</feature>
<feature type="compositionally biased region" description="Polar residues" evidence="8">
    <location>
        <begin position="746"/>
        <end position="836"/>
    </location>
</feature>
<feature type="compositionally biased region" description="Polar residues" evidence="8">
    <location>
        <begin position="239"/>
        <end position="277"/>
    </location>
</feature>
<dbReference type="PROSITE" id="PS50157">
    <property type="entry name" value="ZINC_FINGER_C2H2_2"/>
    <property type="match status" value="5"/>
</dbReference>
<evidence type="ECO:0000313" key="11">
    <source>
        <dbReference type="Proteomes" id="UP001158576"/>
    </source>
</evidence>
<keyword evidence="4 7" id="KW-0808">Transferase</keyword>
<feature type="compositionally biased region" description="Polar residues" evidence="8">
    <location>
        <begin position="456"/>
        <end position="467"/>
    </location>
</feature>
<dbReference type="SUPFAM" id="SSF57667">
    <property type="entry name" value="beta-beta-alpha zinc fingers"/>
    <property type="match status" value="2"/>
</dbReference>
<feature type="compositionally biased region" description="Low complexity" evidence="8">
    <location>
        <begin position="1383"/>
        <end position="1406"/>
    </location>
</feature>
<feature type="region of interest" description="Disordered" evidence="8">
    <location>
        <begin position="1554"/>
        <end position="1594"/>
    </location>
</feature>
<evidence type="ECO:0000256" key="6">
    <source>
        <dbReference type="PROSITE-ProRule" id="PRU00042"/>
    </source>
</evidence>
<feature type="domain" description="C2H2-type" evidence="9">
    <location>
        <begin position="2132"/>
        <end position="2155"/>
    </location>
</feature>
<dbReference type="EMBL" id="OU015567">
    <property type="protein sequence ID" value="CAG5109973.1"/>
    <property type="molecule type" value="Genomic_DNA"/>
</dbReference>
<feature type="domain" description="C2H2-type" evidence="9">
    <location>
        <begin position="2185"/>
        <end position="2212"/>
    </location>
</feature>
<feature type="compositionally biased region" description="Low complexity" evidence="8">
    <location>
        <begin position="673"/>
        <end position="698"/>
    </location>
</feature>
<dbReference type="Pfam" id="PF13469">
    <property type="entry name" value="Sulfotransfer_3"/>
    <property type="match status" value="2"/>
</dbReference>
<feature type="compositionally biased region" description="Polar residues" evidence="8">
    <location>
        <begin position="165"/>
        <end position="182"/>
    </location>
</feature>
<feature type="compositionally biased region" description="Polar residues" evidence="8">
    <location>
        <begin position="522"/>
        <end position="538"/>
    </location>
</feature>
<evidence type="ECO:0000256" key="1">
    <source>
        <dbReference type="ARBA" id="ARBA00003886"/>
    </source>
</evidence>
<feature type="region of interest" description="Disordered" evidence="8">
    <location>
        <begin position="1494"/>
        <end position="1521"/>
    </location>
</feature>
<feature type="compositionally biased region" description="Basic residues" evidence="8">
    <location>
        <begin position="1440"/>
        <end position="1456"/>
    </location>
</feature>
<feature type="region of interest" description="Disordered" evidence="8">
    <location>
        <begin position="87"/>
        <end position="930"/>
    </location>
</feature>
<feature type="region of interest" description="Disordered" evidence="8">
    <location>
        <begin position="1304"/>
        <end position="1482"/>
    </location>
</feature>
<feature type="region of interest" description="Disordered" evidence="8">
    <location>
        <begin position="1962"/>
        <end position="2001"/>
    </location>
</feature>
<feature type="compositionally biased region" description="Low complexity" evidence="8">
    <location>
        <begin position="883"/>
        <end position="895"/>
    </location>
</feature>
<feature type="compositionally biased region" description="Polar residues" evidence="8">
    <location>
        <begin position="708"/>
        <end position="726"/>
    </location>
</feature>
<feature type="compositionally biased region" description="Gly residues" evidence="8">
    <location>
        <begin position="49"/>
        <end position="72"/>
    </location>
</feature>
<dbReference type="InterPro" id="IPR027417">
    <property type="entry name" value="P-loop_NTPase"/>
</dbReference>
<keyword evidence="11" id="KW-1185">Reference proteome</keyword>
<feature type="compositionally biased region" description="Polar residues" evidence="8">
    <location>
        <begin position="409"/>
        <end position="428"/>
    </location>
</feature>
<evidence type="ECO:0000256" key="8">
    <source>
        <dbReference type="SAM" id="MobiDB-lite"/>
    </source>
</evidence>
<feature type="domain" description="C2H2-type" evidence="9">
    <location>
        <begin position="1901"/>
        <end position="1924"/>
    </location>
</feature>
<dbReference type="EC" id="2.8.2.20" evidence="3 7"/>
<dbReference type="InterPro" id="IPR013087">
    <property type="entry name" value="Znf_C2H2_type"/>
</dbReference>
<evidence type="ECO:0000256" key="7">
    <source>
        <dbReference type="RuleBase" id="RU365018"/>
    </source>
</evidence>
<feature type="compositionally biased region" description="Low complexity" evidence="8">
    <location>
        <begin position="494"/>
        <end position="504"/>
    </location>
</feature>
<dbReference type="Gene3D" id="3.30.160.60">
    <property type="entry name" value="Classic Zinc Finger"/>
    <property type="match status" value="4"/>
</dbReference>
<feature type="compositionally biased region" description="Low complexity" evidence="8">
    <location>
        <begin position="316"/>
        <end position="327"/>
    </location>
</feature>
<comment type="similarity">
    <text evidence="2 7">Belongs to the protein sulfotransferase family.</text>
</comment>
<dbReference type="InterPro" id="IPR026634">
    <property type="entry name" value="TPST-like"/>
</dbReference>
<feature type="compositionally biased region" description="Polar residues" evidence="8">
    <location>
        <begin position="333"/>
        <end position="373"/>
    </location>
</feature>
<dbReference type="PANTHER" id="PTHR12788:SF10">
    <property type="entry name" value="PROTEIN-TYROSINE SULFOTRANSFERASE"/>
    <property type="match status" value="1"/>
</dbReference>
<feature type="compositionally biased region" description="Basic residues" evidence="8">
    <location>
        <begin position="1977"/>
        <end position="1988"/>
    </location>
</feature>
<comment type="function">
    <text evidence="1 7">Catalyzes the O-sulfation of tyrosine residues within acidic motifs of polypeptides, using 3'-phosphoadenylyl sulfate (PAPS) as cosubstrate.</text>
</comment>
<name>A0ABN7T6E3_OIKDI</name>
<feature type="region of interest" description="Disordered" evidence="8">
    <location>
        <begin position="2047"/>
        <end position="2069"/>
    </location>
</feature>
<dbReference type="InterPro" id="IPR036236">
    <property type="entry name" value="Znf_C2H2_sf"/>
</dbReference>
<dbReference type="Pfam" id="PF25412">
    <property type="entry name" value="zf-C2H2_ZNF592"/>
    <property type="match status" value="1"/>
</dbReference>
<sequence>MESFNEDADGLFACLLEEPGGDQSVNYEVDQSQNQGALGGQNQSFGYDDGYGGQADDSVGGGGGGDDGGGMSLGAQFLDLVANTIGDDAGFAPAAPKPTPPKQPSYSNKQSYDNSDQGIGISNPPMRQRPRQQFQQGQIVRPRQGDIVGGPKIQPMNRMAKPLNTKVQKASPNLFIKTQNGTGPKRIIGTPIGAGIKIRRPGGGVPIAGPGGAKPKPSYQSNQSGPSIRPTEKAPSIPSMRNKQSQMNRMNRGPVQTASQNDMDGSFSNAGSNQNFQRGHALPRNQQNSQYCGQNRGPPQNQDDGYGGMSVPVKDNNSSFSQNQQSNAPLHGRQNQFDNTRSGPNQSFNKGPVRNNQGQFQSGQSFNPSQNRQKAPGQVGRHPVGQPRPVSQNIGLKPTGPSGDHGNVRSHTPQGQSFDDWSSPSPEGTHQQQHQPRQRNPTPNNSRPQMGHGHSPGNNRNSQQQGANMRMNPAMQPQQKQQLTAEQSWDRAMGNNSSSGPPNSQKRASLPGQQNQQNSQQPGRYTNSPMNQHSNTNLGPYESEPISPLTSSKSPYQSQSHSQGQNAMQGQNQMQRNAPQNRMRPDPGQMQGQKSQFRGSMDSNFPMSPPGTQPQNSRMHNQNQPSTNQSPSMHQRVPSLGNSSMSQQPQNQSGQNKFPVGHPQHPGMNQQTGNQNRGMPQNQPNNRRQSSENRNQTNDDLGFLDFGSTFNDPNQASKTSVPSSVHQQATQLSSQPQPQSNINQPGYPTNSSGPIPSSLAGSMSAPLSSSATPNIRTSMSNIPGSMAQQSFNSSSIGQPVSTFSSSKQAQPIQQTSSMPSHMPTPMQNEMNRSIPSQQQQQQQQRQAMQNMGQKQPSQAQPGNVNDNNLNDWLSSIMTDNNKQPSSQPSAPAAQPAAPPKPRSSLLNVTPNMSKSQASSHPSQPPAPQMTNSQQMLLNLKQEPIDTSYMRQAAEKTAAGAVSSSVLKKPSVPAPAPVAPKAPGFTGMPGMSLPSSMPMSMSTSIPQSFPGHPASVSSALGAIPNAQTNPSVMHSMLTQPALTVTTASSKPSVITSLNQTEKSPIVLTPTGVSSHSSLSQHSSTVQSGLPGAIKAPAQAQQATKQSSKFGMKNLRKSGLFNYWGQIPGLPAVPSSAVSSIPSTITASPLDPASKAKQGALQSGLQSAMAAAGHPTMTPPNIADLIRMGVPMESITPQMMNALMGVHRDPYGRPLDNYLGSMIQAQAEMTKSAHGMIPGMPGAIPGLAGKIPEQPSAAATEKAAQKPSVSSGGLMNALSQTISKQNTKDSQAKSILEEVKNQKVQELENRRKLQKDTIEPGKASLKTKDGHSNDDTPIVDLLRSTPDPSKKQAAASTTPIKPPSSATPAAPVTPSAFNWKKKMASSASTDPTTPTSKPPLSGKSSTSSVIMSNPNLVSPKEDSAIAKATPLSDIIAAELKEKKKKRKKKKEERRRRKTKDSDDEAKESSVLQKHRLPPDPGYIPKVRITTYRSLNGSTVHLSHQFKPGDEKPVKTRGRRAKKDLESGSVDLSEMYGWERSYEEKRRKRRRAMIGLPEEDEIPEKEQRVEEPVKEDKPMEPIQIEDEKPQPDKENQEFSSLIYSSAPIPRRVLPKPPARLHLDDLMKNTFKCEECNDEFLFEKSLKHHYDRESILIHIHCIVCNLQQVFKNKCQLLRHAREHSLNGKPMKFVRPKIMPLTMSMCQNIKTTAPDKNTKYAKSCSECSKRFATRIGLQEHMSEKIDETECDVCHTVLPNMCAYQAHCRIHNDMGGNTFVCPECGENFKSDELEFRKHIKLHCAHTSKIRGFRCPTSRKVFSRAEHLRAHWQNHCLIKFHKCSVCPIAFRGQKSIRNHQQEKHPKTNMLYKSIFQCPLCDTLFEDRESPNVSKHLMEHTKNHTYTVYHCLVCPEVFEHSSELMEHLLADHNISEYKTPAAELESALEYARTSFLSSKNGQIDNHNKLFTDEEFSDDGESISKGRGRNRRDRSRARSPEPSPGTPRRTYICSICDFSSSQSEKLQRHFKKTHKVNYVTADMIRTKVSQTSISSSSLSLSNRSNGVSATLPPTGGNVLMTPQGPIPMRNMRKEPTQEELAQEDPPLPEVYKCAKCDYQHRSREDFQRHIRIHSNFNTEEKQCTECGQSFASLPALEKHLFMSHKIVSIHQLDRIDKGFREPMAPKNLKSSTTYSCKACHKSFNSEVVLKQHEKQHESGQRLLEFYLKQLPDSFVNFETPKTAENFEEWSAQWFSSEKETKRLREAGVHEFVVHDAIAQVLFNNVQWRRQEKVLFIRDWLLDNHLKFEAKRQIFDNFVSQNQTKRMTTPRETELPFGGLIHFPELAKSHFKIKKTEAFKKNTTNTGALRLLSLDENKKVRTVSGSTLYWMAENYYQNSTKSAFDLFSNLRFIVLVRDPRSLAASRLTHATSRTARKAKFFDFLQSWVSIMTAITKMCDENRQRCFYLRYEDLLERPGAVLKAILSTKARITALRPAKLYDNLVMREFPEERNATKWKDFVPEGTIEKLREHEELLRRFRYPLGMSSAICEQNLFIFWLVSLSIVHHYTKEKCLSSSLAKKSENDIMWYKKEKMHAGKVYNRETPILFIGGMPRSGTTLMRSMMDAHPKMRCGEETRLVPRLLGMRSNWYKSEKEANRLEEAGVTRDVVDSAVAEFLLEIIVKHGKPAERLCNKDPFTLKSTKYLTELFPNSRFILMLRDGRASAHSIISREVTISGFDITSYRDVITKWNKAVEGMYYQCKEVGPKYCLPVHYEDLVLHPRPTLKKILEFADLEWNENVMEHEKHMDDISLSAVEKSTDQVVKPLYTDSLKSWVGHIPDDVMADLPKIAPMMKTLGYDVHSKDPHYGKPDQEVQDKYDAWLKTQK</sequence>
<feature type="domain" description="C2H2-type" evidence="9">
    <location>
        <begin position="1627"/>
        <end position="1654"/>
    </location>
</feature>
<feature type="compositionally biased region" description="Polar residues" evidence="8">
    <location>
        <begin position="856"/>
        <end position="882"/>
    </location>
</feature>
<feature type="compositionally biased region" description="Basic and acidic residues" evidence="8">
    <location>
        <begin position="1304"/>
        <end position="1317"/>
    </location>
</feature>
<reference evidence="10 11" key="1">
    <citation type="submission" date="2021-04" db="EMBL/GenBank/DDBJ databases">
        <authorList>
            <person name="Bliznina A."/>
        </authorList>
    </citation>
    <scope>NUCLEOTIDE SEQUENCE [LARGE SCALE GENOMIC DNA]</scope>
</reference>
<feature type="compositionally biased region" description="Polar residues" evidence="8">
    <location>
        <begin position="905"/>
        <end position="914"/>
    </location>
</feature>
<dbReference type="Gene3D" id="3.40.50.300">
    <property type="entry name" value="P-loop containing nucleotide triphosphate hydrolases"/>
    <property type="match status" value="2"/>
</dbReference>
<dbReference type="SMART" id="SM00355">
    <property type="entry name" value="ZnF_C2H2"/>
    <property type="match status" value="13"/>
</dbReference>
<feature type="compositionally biased region" description="Polar residues" evidence="8">
    <location>
        <begin position="590"/>
        <end position="606"/>
    </location>
</feature>
<feature type="compositionally biased region" description="Low complexity" evidence="8">
    <location>
        <begin position="429"/>
        <end position="449"/>
    </location>
</feature>
<evidence type="ECO:0000256" key="5">
    <source>
        <dbReference type="ARBA" id="ARBA00048460"/>
    </source>
</evidence>
<feature type="compositionally biased region" description="Low complexity" evidence="8">
    <location>
        <begin position="642"/>
        <end position="656"/>
    </location>
</feature>
<feature type="compositionally biased region" description="Polar residues" evidence="8">
    <location>
        <begin position="613"/>
        <end position="633"/>
    </location>
</feature>
<keyword evidence="6" id="KW-0862">Zinc</keyword>
<feature type="domain" description="C2H2-type" evidence="9">
    <location>
        <begin position="2102"/>
        <end position="2129"/>
    </location>
</feature>
<organism evidence="10 11">
    <name type="scientific">Oikopleura dioica</name>
    <name type="common">Tunicate</name>
    <dbReference type="NCBI Taxonomy" id="34765"/>
    <lineage>
        <taxon>Eukaryota</taxon>
        <taxon>Metazoa</taxon>
        <taxon>Chordata</taxon>
        <taxon>Tunicata</taxon>
        <taxon>Appendicularia</taxon>
        <taxon>Copelata</taxon>
        <taxon>Oikopleuridae</taxon>
        <taxon>Oikopleura</taxon>
    </lineage>
</organism>
<feature type="compositionally biased region" description="Polar residues" evidence="8">
    <location>
        <begin position="105"/>
        <end position="117"/>
    </location>
</feature>
<evidence type="ECO:0000256" key="2">
    <source>
        <dbReference type="ARBA" id="ARBA00009988"/>
    </source>
</evidence>
<evidence type="ECO:0000313" key="10">
    <source>
        <dbReference type="EMBL" id="CAG5109973.1"/>
    </source>
</evidence>
<evidence type="ECO:0000256" key="4">
    <source>
        <dbReference type="ARBA" id="ARBA00022679"/>
    </source>
</evidence>
<gene>
    <name evidence="10" type="ORF">OKIOD_LOCUS13201</name>
</gene>
<feature type="compositionally biased region" description="Basic and acidic residues" evidence="8">
    <location>
        <begin position="1561"/>
        <end position="1593"/>
    </location>
</feature>
<feature type="compositionally biased region" description="Low complexity" evidence="8">
    <location>
        <begin position="551"/>
        <end position="575"/>
    </location>
</feature>
<feature type="region of interest" description="Disordered" evidence="8">
    <location>
        <begin position="21"/>
        <end position="73"/>
    </location>
</feature>
<dbReference type="PANTHER" id="PTHR12788">
    <property type="entry name" value="PROTEIN-TYROSINE SULFOTRANSFERASE 2"/>
    <property type="match status" value="1"/>
</dbReference>
<keyword evidence="6" id="KW-0863">Zinc-finger</keyword>
<dbReference type="InterPro" id="IPR057356">
    <property type="entry name" value="Znf-C2H2_ZNF592"/>
</dbReference>
<comment type="catalytic activity">
    <reaction evidence="5 7">
        <text>L-tyrosyl-[protein] + 3'-phosphoadenylyl sulfate = O-sulfo-L-tyrosine-[protein] + adenosine 3',5'-bisphosphate + H(+)</text>
        <dbReference type="Rhea" id="RHEA:16801"/>
        <dbReference type="Rhea" id="RHEA-COMP:10136"/>
        <dbReference type="Rhea" id="RHEA-COMP:11688"/>
        <dbReference type="ChEBI" id="CHEBI:15378"/>
        <dbReference type="ChEBI" id="CHEBI:46858"/>
        <dbReference type="ChEBI" id="CHEBI:58339"/>
        <dbReference type="ChEBI" id="CHEBI:58343"/>
        <dbReference type="ChEBI" id="CHEBI:65286"/>
        <dbReference type="EC" id="2.8.2.20"/>
    </reaction>
</comment>
<feature type="compositionally biased region" description="Low complexity" evidence="8">
    <location>
        <begin position="727"/>
        <end position="745"/>
    </location>
</feature>
<protein>
    <recommendedName>
        <fullName evidence="3 7">Protein-tyrosine sulfotransferase</fullName>
        <ecNumber evidence="3 7">2.8.2.20</ecNumber>
    </recommendedName>
</protein>